<feature type="domain" description="Acyltransferase 3" evidence="2">
    <location>
        <begin position="8"/>
        <end position="216"/>
    </location>
</feature>
<dbReference type="Pfam" id="PF01757">
    <property type="entry name" value="Acyl_transf_3"/>
    <property type="match status" value="1"/>
</dbReference>
<reference evidence="3" key="1">
    <citation type="submission" date="2020-10" db="EMBL/GenBank/DDBJ databases">
        <authorList>
            <person name="Gilroy R."/>
        </authorList>
    </citation>
    <scope>NUCLEOTIDE SEQUENCE</scope>
    <source>
        <strain evidence="3">CHK197-8231</strain>
    </source>
</reference>
<accession>A0A9D1L335</accession>
<feature type="transmembrane region" description="Helical" evidence="1">
    <location>
        <begin position="12"/>
        <end position="31"/>
    </location>
</feature>
<feature type="transmembrane region" description="Helical" evidence="1">
    <location>
        <begin position="200"/>
        <end position="219"/>
    </location>
</feature>
<keyword evidence="1" id="KW-0812">Transmembrane</keyword>
<reference evidence="3" key="2">
    <citation type="journal article" date="2021" name="PeerJ">
        <title>Extensive microbial diversity within the chicken gut microbiome revealed by metagenomics and culture.</title>
        <authorList>
            <person name="Gilroy R."/>
            <person name="Ravi A."/>
            <person name="Getino M."/>
            <person name="Pursley I."/>
            <person name="Horton D.L."/>
            <person name="Alikhan N.F."/>
            <person name="Baker D."/>
            <person name="Gharbi K."/>
            <person name="Hall N."/>
            <person name="Watson M."/>
            <person name="Adriaenssens E.M."/>
            <person name="Foster-Nyarko E."/>
            <person name="Jarju S."/>
            <person name="Secka A."/>
            <person name="Antonio M."/>
            <person name="Oren A."/>
            <person name="Chaudhuri R.R."/>
            <person name="La Ragione R."/>
            <person name="Hildebrand F."/>
            <person name="Pallen M.J."/>
        </authorList>
    </citation>
    <scope>NUCLEOTIDE SEQUENCE</scope>
    <source>
        <strain evidence="3">CHK197-8231</strain>
    </source>
</reference>
<keyword evidence="1" id="KW-0472">Membrane</keyword>
<feature type="non-terminal residue" evidence="3">
    <location>
        <position position="1"/>
    </location>
</feature>
<evidence type="ECO:0000313" key="4">
    <source>
        <dbReference type="Proteomes" id="UP000824087"/>
    </source>
</evidence>
<sequence length="228" mass="26872">ILKDVFINGTLYHLWYFPALIVGVWITYYLVKKLGRKKALIAAILLYIIGMFGDSYYGITIMNQITKNIYEFMFNIFDYTRNGLFYVPIFICLGHIIKADTRKNTKFDLLYALLCFILMSVEGSILHYYNLQRHDSMYLFLIPLMYFLFCYLMDHSKTSNKKIRNVATYIYIFHPLFIVGIRFVSGIIGMDKIFVENNLILYLLVCISTTIFALLIEKVKEVVKNERK</sequence>
<protein>
    <submittedName>
        <fullName evidence="3">Acyltransferase family protein</fullName>
    </submittedName>
</protein>
<keyword evidence="3" id="KW-0808">Transferase</keyword>
<dbReference type="EMBL" id="DVML01000037">
    <property type="protein sequence ID" value="HIU23199.1"/>
    <property type="molecule type" value="Genomic_DNA"/>
</dbReference>
<keyword evidence="3" id="KW-0012">Acyltransferase</keyword>
<feature type="transmembrane region" description="Helical" evidence="1">
    <location>
        <begin position="79"/>
        <end position="97"/>
    </location>
</feature>
<evidence type="ECO:0000256" key="1">
    <source>
        <dbReference type="SAM" id="Phobius"/>
    </source>
</evidence>
<keyword evidence="1" id="KW-1133">Transmembrane helix</keyword>
<gene>
    <name evidence="3" type="ORF">IAD49_06425</name>
</gene>
<dbReference type="AlphaFoldDB" id="A0A9D1L335"/>
<dbReference type="InterPro" id="IPR002656">
    <property type="entry name" value="Acyl_transf_3_dom"/>
</dbReference>
<organism evidence="3 4">
    <name type="scientific">Candidatus Fimihabitans intestinipullorum</name>
    <dbReference type="NCBI Taxonomy" id="2840820"/>
    <lineage>
        <taxon>Bacteria</taxon>
        <taxon>Bacillati</taxon>
        <taxon>Mycoplasmatota</taxon>
        <taxon>Mycoplasmatota incertae sedis</taxon>
        <taxon>Candidatus Fimihabitans</taxon>
    </lineage>
</organism>
<evidence type="ECO:0000259" key="2">
    <source>
        <dbReference type="Pfam" id="PF01757"/>
    </source>
</evidence>
<dbReference type="GO" id="GO:0016747">
    <property type="term" value="F:acyltransferase activity, transferring groups other than amino-acyl groups"/>
    <property type="evidence" value="ECO:0007669"/>
    <property type="project" value="InterPro"/>
</dbReference>
<comment type="caution">
    <text evidence="3">The sequence shown here is derived from an EMBL/GenBank/DDBJ whole genome shotgun (WGS) entry which is preliminary data.</text>
</comment>
<name>A0A9D1L335_9BACT</name>
<feature type="transmembrane region" description="Helical" evidence="1">
    <location>
        <begin position="136"/>
        <end position="154"/>
    </location>
</feature>
<proteinExistence type="predicted"/>
<feature type="transmembrane region" description="Helical" evidence="1">
    <location>
        <begin position="109"/>
        <end position="130"/>
    </location>
</feature>
<feature type="transmembrane region" description="Helical" evidence="1">
    <location>
        <begin position="166"/>
        <end position="188"/>
    </location>
</feature>
<evidence type="ECO:0000313" key="3">
    <source>
        <dbReference type="EMBL" id="HIU23199.1"/>
    </source>
</evidence>
<feature type="transmembrane region" description="Helical" evidence="1">
    <location>
        <begin position="40"/>
        <end position="59"/>
    </location>
</feature>
<dbReference type="Proteomes" id="UP000824087">
    <property type="component" value="Unassembled WGS sequence"/>
</dbReference>